<dbReference type="PROSITE" id="PS51679">
    <property type="entry name" value="SAM_MT_C5"/>
    <property type="match status" value="1"/>
</dbReference>
<reference evidence="10 11" key="3">
    <citation type="submission" date="2017-09" db="EMBL/GenBank/DDBJ databases">
        <title>Tripartite evolution among Lactobacillus johnsonii, Lactobacillus taiwanensis, Lactobacillus reuteri and their rodent host.</title>
        <authorList>
            <person name="Wang T."/>
            <person name="Knowles S."/>
            <person name="Cheng C."/>
        </authorList>
    </citation>
    <scope>NUCLEOTIDE SEQUENCE [LARGE SCALE GENOMIC DNA]</scope>
    <source>
        <strain evidence="9 10">609q</strain>
        <strain evidence="8 11">609u</strain>
    </source>
</reference>
<dbReference type="InterPro" id="IPR029063">
    <property type="entry name" value="SAM-dependent_MTases_sf"/>
</dbReference>
<evidence type="ECO:0000256" key="7">
    <source>
        <dbReference type="RuleBase" id="RU000416"/>
    </source>
</evidence>
<evidence type="ECO:0000256" key="5">
    <source>
        <dbReference type="ARBA" id="ARBA00022747"/>
    </source>
</evidence>
<keyword evidence="3 6" id="KW-0808">Transferase</keyword>
<organism evidence="9 10">
    <name type="scientific">Lactobacillus taiwanensis</name>
    <dbReference type="NCBI Taxonomy" id="508451"/>
    <lineage>
        <taxon>Bacteria</taxon>
        <taxon>Bacillati</taxon>
        <taxon>Bacillota</taxon>
        <taxon>Bacilli</taxon>
        <taxon>Lactobacillales</taxon>
        <taxon>Lactobacillaceae</taxon>
        <taxon>Lactobacillus</taxon>
    </lineage>
</organism>
<accession>A0A256LIF1</accession>
<sequence length="343" mass="38788">MNFIDFFAGIGGFRYGLEKAGHKCVGFVEFDKFARKSYQAMYDTKGEFTGYDIRQVRGKDLPTADIWTFGSPCQDVSIAGQQDGLISGKRSSLFFEIIRLLKERTKNQEEIPTYLFMENVKGLLSSRNGRDFARVLIEMDSVGYDVEWSLINSKEVVPQNRERVYLIGHLRGKCSNKVFPIQRQSQNSIKQSKIKQVGNYRSNKSFGNNPQTGRVYSVHGLSPTLNTMQGGDRQPKILVEAVLTPDRLAKRQSGRRFKNAGEPAFTVTATDKHGVLIKKDKELSIRKLTPLECWRLQGFTDEQFFKAKNAGLSDNQLYKQAGNSVTVPVIETIGYKLKGNINE</sequence>
<keyword evidence="11" id="KW-1185">Reference proteome</keyword>
<dbReference type="Pfam" id="PF00145">
    <property type="entry name" value="DNA_methylase"/>
    <property type="match status" value="1"/>
</dbReference>
<dbReference type="PANTHER" id="PTHR46098:SF1">
    <property type="entry name" value="TRNA (CYTOSINE(38)-C(5))-METHYLTRANSFERASE"/>
    <property type="match status" value="1"/>
</dbReference>
<protein>
    <recommendedName>
        <fullName evidence="1">DNA (cytosine-5-)-methyltransferase</fullName>
        <ecNumber evidence="1">2.1.1.37</ecNumber>
    </recommendedName>
</protein>
<dbReference type="PROSITE" id="PS00095">
    <property type="entry name" value="C5_MTASE_2"/>
    <property type="match status" value="1"/>
</dbReference>
<dbReference type="GO" id="GO:0032259">
    <property type="term" value="P:methylation"/>
    <property type="evidence" value="ECO:0007669"/>
    <property type="project" value="UniProtKB-KW"/>
</dbReference>
<dbReference type="CDD" id="cd00315">
    <property type="entry name" value="Cyt_C5_DNA_methylase"/>
    <property type="match status" value="1"/>
</dbReference>
<keyword evidence="4 6" id="KW-0949">S-adenosyl-L-methionine</keyword>
<reference evidence="8 11" key="2">
    <citation type="submission" date="2017-05" db="EMBL/GenBank/DDBJ databases">
        <authorList>
            <person name="Lin X.B."/>
            <person name="Stothard P."/>
            <person name="Tasseva G."/>
            <person name="Walter J."/>
        </authorList>
    </citation>
    <scope>NUCLEOTIDE SEQUENCE [LARGE SCALE GENOMIC DNA]</scope>
    <source>
        <strain evidence="8 11">609u</strain>
    </source>
</reference>
<dbReference type="Gene3D" id="3.40.50.150">
    <property type="entry name" value="Vaccinia Virus protein VP39"/>
    <property type="match status" value="1"/>
</dbReference>
<keyword evidence="2 6" id="KW-0489">Methyltransferase</keyword>
<dbReference type="RefSeq" id="WP_094496633.1">
    <property type="nucleotide sequence ID" value="NZ_NGNV01000003.1"/>
</dbReference>
<evidence type="ECO:0000256" key="2">
    <source>
        <dbReference type="ARBA" id="ARBA00022603"/>
    </source>
</evidence>
<evidence type="ECO:0000313" key="10">
    <source>
        <dbReference type="Proteomes" id="UP000215828"/>
    </source>
</evidence>
<proteinExistence type="inferred from homology"/>
<evidence type="ECO:0000313" key="9">
    <source>
        <dbReference type="EMBL" id="OYR92963.1"/>
    </source>
</evidence>
<dbReference type="InterPro" id="IPR050750">
    <property type="entry name" value="C5-MTase"/>
</dbReference>
<dbReference type="EMBL" id="NGNX01000005">
    <property type="protein sequence ID" value="OYR92963.1"/>
    <property type="molecule type" value="Genomic_DNA"/>
</dbReference>
<evidence type="ECO:0000256" key="1">
    <source>
        <dbReference type="ARBA" id="ARBA00011975"/>
    </source>
</evidence>
<dbReference type="SUPFAM" id="SSF53335">
    <property type="entry name" value="S-adenosyl-L-methionine-dependent methyltransferases"/>
    <property type="match status" value="1"/>
</dbReference>
<dbReference type="GO" id="GO:0003886">
    <property type="term" value="F:DNA (cytosine-5-)-methyltransferase activity"/>
    <property type="evidence" value="ECO:0007669"/>
    <property type="project" value="UniProtKB-EC"/>
</dbReference>
<comment type="similarity">
    <text evidence="6 7">Belongs to the class I-like SAM-binding methyltransferase superfamily. C5-methyltransferase family.</text>
</comment>
<dbReference type="GO" id="GO:0009307">
    <property type="term" value="P:DNA restriction-modification system"/>
    <property type="evidence" value="ECO:0007669"/>
    <property type="project" value="UniProtKB-KW"/>
</dbReference>
<dbReference type="AlphaFoldDB" id="A0A256LIF1"/>
<dbReference type="Proteomes" id="UP000216316">
    <property type="component" value="Unassembled WGS sequence"/>
</dbReference>
<dbReference type="EMBL" id="NGNV01000003">
    <property type="protein sequence ID" value="OYR88928.1"/>
    <property type="molecule type" value="Genomic_DNA"/>
</dbReference>
<dbReference type="PANTHER" id="PTHR46098">
    <property type="entry name" value="TRNA (CYTOSINE(38)-C(5))-METHYLTRANSFERASE"/>
    <property type="match status" value="1"/>
</dbReference>
<dbReference type="NCBIfam" id="TIGR00675">
    <property type="entry name" value="dcm"/>
    <property type="match status" value="1"/>
</dbReference>
<dbReference type="PRINTS" id="PR00105">
    <property type="entry name" value="C5METTRFRASE"/>
</dbReference>
<evidence type="ECO:0000256" key="3">
    <source>
        <dbReference type="ARBA" id="ARBA00022679"/>
    </source>
</evidence>
<dbReference type="InterPro" id="IPR001525">
    <property type="entry name" value="C5_MeTfrase"/>
</dbReference>
<dbReference type="Proteomes" id="UP000215828">
    <property type="component" value="Unassembled WGS sequence"/>
</dbReference>
<gene>
    <name evidence="8" type="ORF">CBF53_01050</name>
    <name evidence="9" type="ORF">CBF70_01790</name>
</gene>
<feature type="active site" evidence="6">
    <location>
        <position position="73"/>
    </location>
</feature>
<evidence type="ECO:0000313" key="11">
    <source>
        <dbReference type="Proteomes" id="UP000216316"/>
    </source>
</evidence>
<dbReference type="Gene3D" id="3.90.120.10">
    <property type="entry name" value="DNA Methylase, subunit A, domain 2"/>
    <property type="match status" value="1"/>
</dbReference>
<evidence type="ECO:0000256" key="6">
    <source>
        <dbReference type="PROSITE-ProRule" id="PRU01016"/>
    </source>
</evidence>
<dbReference type="InterPro" id="IPR031303">
    <property type="entry name" value="C5_meth_CS"/>
</dbReference>
<reference evidence="9 10" key="1">
    <citation type="submission" date="2017-04" db="EMBL/GenBank/DDBJ databases">
        <authorList>
            <person name="Afonso C.L."/>
            <person name="Miller P.J."/>
            <person name="Scott M.A."/>
            <person name="Spackman E."/>
            <person name="Goraichik I."/>
            <person name="Dimitrov K.M."/>
            <person name="Suarez D.L."/>
            <person name="Swayne D.E."/>
        </authorList>
    </citation>
    <scope>NUCLEOTIDE SEQUENCE [LARGE SCALE GENOMIC DNA]</scope>
    <source>
        <strain evidence="9 10">609q</strain>
    </source>
</reference>
<evidence type="ECO:0000256" key="4">
    <source>
        <dbReference type="ARBA" id="ARBA00022691"/>
    </source>
</evidence>
<evidence type="ECO:0000313" key="8">
    <source>
        <dbReference type="EMBL" id="OYR88928.1"/>
    </source>
</evidence>
<comment type="caution">
    <text evidence="9">The sequence shown here is derived from an EMBL/GenBank/DDBJ whole genome shotgun (WGS) entry which is preliminary data.</text>
</comment>
<dbReference type="EC" id="2.1.1.37" evidence="1"/>
<name>A0A256LIF1_9LACO</name>
<keyword evidence="5" id="KW-0680">Restriction system</keyword>